<evidence type="ECO:0000313" key="2">
    <source>
        <dbReference type="Proteomes" id="UP001501747"/>
    </source>
</evidence>
<proteinExistence type="predicted"/>
<sequence>MTSPAIPGLVVDDSADRPLYRPRVTFECSAVAVRAALATYDRDRLADFEAEFHIAMAEADDDFDLGRVDDVVQRWFAVALMAANPEYVAAIDDDQRRIDEGDTSLIVEHVERGPGSLALRPTITPRSPTAPLAR</sequence>
<reference evidence="2" key="1">
    <citation type="journal article" date="2019" name="Int. J. Syst. Evol. Microbiol.">
        <title>The Global Catalogue of Microorganisms (GCM) 10K type strain sequencing project: providing services to taxonomists for standard genome sequencing and annotation.</title>
        <authorList>
            <consortium name="The Broad Institute Genomics Platform"/>
            <consortium name="The Broad Institute Genome Sequencing Center for Infectious Disease"/>
            <person name="Wu L."/>
            <person name="Ma J."/>
        </authorList>
    </citation>
    <scope>NUCLEOTIDE SEQUENCE [LARGE SCALE GENOMIC DNA]</scope>
    <source>
        <strain evidence="2">JCM 17342</strain>
    </source>
</reference>
<name>A0ABP7S886_9PSEU</name>
<dbReference type="Pfam" id="PF19760">
    <property type="entry name" value="DUF6247"/>
    <property type="match status" value="1"/>
</dbReference>
<accession>A0ABP7S886</accession>
<dbReference type="InterPro" id="IPR046214">
    <property type="entry name" value="DUF6247"/>
</dbReference>
<gene>
    <name evidence="1" type="ORF">GCM10022247_32860</name>
</gene>
<keyword evidence="2" id="KW-1185">Reference proteome</keyword>
<evidence type="ECO:0000313" key="1">
    <source>
        <dbReference type="EMBL" id="GAA4008086.1"/>
    </source>
</evidence>
<dbReference type="RefSeq" id="WP_344875576.1">
    <property type="nucleotide sequence ID" value="NZ_BAABAL010000009.1"/>
</dbReference>
<dbReference type="Proteomes" id="UP001501747">
    <property type="component" value="Unassembled WGS sequence"/>
</dbReference>
<protein>
    <submittedName>
        <fullName evidence="1">Uncharacterized protein</fullName>
    </submittedName>
</protein>
<organism evidence="1 2">
    <name type="scientific">Allokutzneria multivorans</name>
    <dbReference type="NCBI Taxonomy" id="1142134"/>
    <lineage>
        <taxon>Bacteria</taxon>
        <taxon>Bacillati</taxon>
        <taxon>Actinomycetota</taxon>
        <taxon>Actinomycetes</taxon>
        <taxon>Pseudonocardiales</taxon>
        <taxon>Pseudonocardiaceae</taxon>
        <taxon>Allokutzneria</taxon>
    </lineage>
</organism>
<comment type="caution">
    <text evidence="1">The sequence shown here is derived from an EMBL/GenBank/DDBJ whole genome shotgun (WGS) entry which is preliminary data.</text>
</comment>
<dbReference type="EMBL" id="BAABAL010000009">
    <property type="protein sequence ID" value="GAA4008086.1"/>
    <property type="molecule type" value="Genomic_DNA"/>
</dbReference>